<dbReference type="SUPFAM" id="SSF52091">
    <property type="entry name" value="SpoIIaa-like"/>
    <property type="match status" value="1"/>
</dbReference>
<dbReference type="RefSeq" id="WP_112437813.1">
    <property type="nucleotide sequence ID" value="NZ_CP030073.1"/>
</dbReference>
<dbReference type="GO" id="GO:0043856">
    <property type="term" value="F:anti-sigma factor antagonist activity"/>
    <property type="evidence" value="ECO:0007669"/>
    <property type="project" value="InterPro"/>
</dbReference>
<dbReference type="KEGG" id="scad:DN051_02390"/>
<protein>
    <recommendedName>
        <fullName evidence="2">Anti-sigma factor antagonist</fullName>
    </recommendedName>
</protein>
<feature type="domain" description="STAS" evidence="4">
    <location>
        <begin position="4"/>
        <end position="114"/>
    </location>
</feature>
<organism evidence="5 6">
    <name type="scientific">Streptomyces cadmiisoli</name>
    <dbReference type="NCBI Taxonomy" id="2184053"/>
    <lineage>
        <taxon>Bacteria</taxon>
        <taxon>Bacillati</taxon>
        <taxon>Actinomycetota</taxon>
        <taxon>Actinomycetes</taxon>
        <taxon>Kitasatosporales</taxon>
        <taxon>Streptomycetaceae</taxon>
        <taxon>Streptomyces</taxon>
        <taxon>Streptomyces aurantiacus group</taxon>
    </lineage>
</organism>
<accession>A0A2Z4ITT7</accession>
<dbReference type="NCBIfam" id="TIGR00377">
    <property type="entry name" value="ant_ant_sig"/>
    <property type="match status" value="1"/>
</dbReference>
<dbReference type="InterPro" id="IPR002645">
    <property type="entry name" value="STAS_dom"/>
</dbReference>
<feature type="region of interest" description="Disordered" evidence="3">
    <location>
        <begin position="112"/>
        <end position="157"/>
    </location>
</feature>
<evidence type="ECO:0000313" key="5">
    <source>
        <dbReference type="EMBL" id="AWW35653.1"/>
    </source>
</evidence>
<dbReference type="Proteomes" id="UP000249616">
    <property type="component" value="Chromosome"/>
</dbReference>
<reference evidence="5 6" key="1">
    <citation type="journal article" date="2019" name="Int. J. Syst. Evol. Microbiol.">
        <title>Streptomyces cadmiisoli sp. nov., a novel actinomycete isolated from cadmium-contaminated soil.</title>
        <authorList>
            <person name="Li K."/>
            <person name="Tang X."/>
            <person name="Zhao J."/>
            <person name="Guo Y."/>
            <person name="Tang Y."/>
            <person name="Gao J."/>
        </authorList>
    </citation>
    <scope>NUCLEOTIDE SEQUENCE [LARGE SCALE GENOMIC DNA]</scope>
    <source>
        <strain evidence="5 6">ZFG47</strain>
    </source>
</reference>
<comment type="similarity">
    <text evidence="1 2">Belongs to the anti-sigma-factor antagonist family.</text>
</comment>
<dbReference type="Gene3D" id="3.30.750.24">
    <property type="entry name" value="STAS domain"/>
    <property type="match status" value="1"/>
</dbReference>
<evidence type="ECO:0000256" key="1">
    <source>
        <dbReference type="ARBA" id="ARBA00009013"/>
    </source>
</evidence>
<proteinExistence type="inferred from homology"/>
<gene>
    <name evidence="5" type="ORF">DN051_02390</name>
</gene>
<evidence type="ECO:0000256" key="3">
    <source>
        <dbReference type="SAM" id="MobiDB-lite"/>
    </source>
</evidence>
<dbReference type="InterPro" id="IPR003658">
    <property type="entry name" value="Anti-sigma_ant"/>
</dbReference>
<dbReference type="InterPro" id="IPR036513">
    <property type="entry name" value="STAS_dom_sf"/>
</dbReference>
<dbReference type="PROSITE" id="PS50801">
    <property type="entry name" value="STAS"/>
    <property type="match status" value="1"/>
</dbReference>
<sequence length="181" mass="19425">MDMLTVSSQHRHGWSVVQVKGELDFASACLLDEHLDAITADHRPLTIVLDLSGLRFCDAGGLRALVRAHHVAHRRRGRVRLVCPAGRIRFLLELTALDTMIPVHATLAAALASGPDEKPQRSEPAADPTPDGIRGPVPTQPVTHEAELPAAAASRSQVADVAMCGTRKKALDRFPECAGGR</sequence>
<evidence type="ECO:0000256" key="2">
    <source>
        <dbReference type="RuleBase" id="RU003749"/>
    </source>
</evidence>
<evidence type="ECO:0000259" key="4">
    <source>
        <dbReference type="PROSITE" id="PS50801"/>
    </source>
</evidence>
<evidence type="ECO:0000313" key="6">
    <source>
        <dbReference type="Proteomes" id="UP000249616"/>
    </source>
</evidence>
<dbReference type="EMBL" id="CP030073">
    <property type="protein sequence ID" value="AWW35653.1"/>
    <property type="molecule type" value="Genomic_DNA"/>
</dbReference>
<dbReference type="PANTHER" id="PTHR33495:SF2">
    <property type="entry name" value="ANTI-SIGMA FACTOR ANTAGONIST TM_1081-RELATED"/>
    <property type="match status" value="1"/>
</dbReference>
<dbReference type="Pfam" id="PF01740">
    <property type="entry name" value="STAS"/>
    <property type="match status" value="1"/>
</dbReference>
<keyword evidence="6" id="KW-1185">Reference proteome</keyword>
<dbReference type="PANTHER" id="PTHR33495">
    <property type="entry name" value="ANTI-SIGMA FACTOR ANTAGONIST TM_1081-RELATED-RELATED"/>
    <property type="match status" value="1"/>
</dbReference>
<dbReference type="CDD" id="cd07043">
    <property type="entry name" value="STAS_anti-anti-sigma_factors"/>
    <property type="match status" value="1"/>
</dbReference>
<name>A0A2Z4ITT7_9ACTN</name>
<dbReference type="AlphaFoldDB" id="A0A2Z4ITT7"/>